<evidence type="ECO:0000259" key="2">
    <source>
        <dbReference type="Pfam" id="PF00535"/>
    </source>
</evidence>
<dbReference type="AlphaFoldDB" id="A0A6G8FKV5"/>
<dbReference type="SUPFAM" id="SSF53448">
    <property type="entry name" value="Nucleotide-diphospho-sugar transferases"/>
    <property type="match status" value="1"/>
</dbReference>
<dbReference type="Gene3D" id="3.90.550.10">
    <property type="entry name" value="Spore Coat Polysaccharide Biosynthesis Protein SpsA, Chain A"/>
    <property type="match status" value="1"/>
</dbReference>
<sequence length="267" mass="29984">MAEPDETQATPGVATVPTISVVIPAFNEERIITRCLQALTEQTDLPDEIILVDNGCTDDTIRLATQFPRVRIITEPRQGITYARQAGFDASRGDVIARIDADTIVNPQWIARIRQDFTDPELHGQGGNAAIAELSPGNLFLGSWWYRGFRFWHQRSIGVAPMLYGFNSAVRREAWLSARHLVAMGDEHVSEDVDVTIALLKSGHRLRYSPRMLVKARLFRSIDREKLARYYATDGMTLARHQFGNTRRWPGRSSSDSESPSGTTRNS</sequence>
<dbReference type="InterPro" id="IPR001173">
    <property type="entry name" value="Glyco_trans_2-like"/>
</dbReference>
<dbReference type="CDD" id="cd00761">
    <property type="entry name" value="Glyco_tranf_GTA_type"/>
    <property type="match status" value="1"/>
</dbReference>
<dbReference type="InterPro" id="IPR029044">
    <property type="entry name" value="Nucleotide-diphossugar_trans"/>
</dbReference>
<dbReference type="PANTHER" id="PTHR43630:SF2">
    <property type="entry name" value="GLYCOSYLTRANSFERASE"/>
    <property type="match status" value="1"/>
</dbReference>
<feature type="domain" description="Glycosyltransferase 2-like" evidence="2">
    <location>
        <begin position="20"/>
        <end position="174"/>
    </location>
</feature>
<proteinExistence type="predicted"/>
<keyword evidence="4" id="KW-1185">Reference proteome</keyword>
<keyword evidence="3" id="KW-0808">Transferase</keyword>
<dbReference type="Pfam" id="PF00535">
    <property type="entry name" value="Glycos_transf_2"/>
    <property type="match status" value="1"/>
</dbReference>
<dbReference type="Proteomes" id="UP000501387">
    <property type="component" value="Chromosome"/>
</dbReference>
<evidence type="ECO:0000313" key="3">
    <source>
        <dbReference type="EMBL" id="QIM16984.1"/>
    </source>
</evidence>
<feature type="region of interest" description="Disordered" evidence="1">
    <location>
        <begin position="245"/>
        <end position="267"/>
    </location>
</feature>
<accession>A0A6G8FKV5</accession>
<reference evidence="3 4" key="1">
    <citation type="submission" date="2020-03" db="EMBL/GenBank/DDBJ databases">
        <title>Leucobacter sp. nov., isolated from beetles.</title>
        <authorList>
            <person name="Hyun D.-W."/>
            <person name="Bae J.-W."/>
        </authorList>
    </citation>
    <scope>NUCLEOTIDE SEQUENCE [LARGE SCALE GENOMIC DNA]</scope>
    <source>
        <strain evidence="3 4">HDW9B</strain>
    </source>
</reference>
<dbReference type="PANTHER" id="PTHR43630">
    <property type="entry name" value="POLY-BETA-1,6-N-ACETYL-D-GLUCOSAMINE SYNTHASE"/>
    <property type="match status" value="1"/>
</dbReference>
<dbReference type="RefSeq" id="WP_166324775.1">
    <property type="nucleotide sequence ID" value="NZ_CP049934.1"/>
</dbReference>
<evidence type="ECO:0000256" key="1">
    <source>
        <dbReference type="SAM" id="MobiDB-lite"/>
    </source>
</evidence>
<evidence type="ECO:0000313" key="4">
    <source>
        <dbReference type="Proteomes" id="UP000501387"/>
    </source>
</evidence>
<dbReference type="KEGG" id="lins:G7067_12145"/>
<name>A0A6G8FKV5_9MICO</name>
<gene>
    <name evidence="3" type="ORF">G7067_12145</name>
</gene>
<dbReference type="EMBL" id="CP049934">
    <property type="protein sequence ID" value="QIM16984.1"/>
    <property type="molecule type" value="Genomic_DNA"/>
</dbReference>
<organism evidence="3 4">
    <name type="scientific">Leucobacter insecticola</name>
    <dbReference type="NCBI Taxonomy" id="2714934"/>
    <lineage>
        <taxon>Bacteria</taxon>
        <taxon>Bacillati</taxon>
        <taxon>Actinomycetota</taxon>
        <taxon>Actinomycetes</taxon>
        <taxon>Micrococcales</taxon>
        <taxon>Microbacteriaceae</taxon>
        <taxon>Leucobacter</taxon>
    </lineage>
</organism>
<dbReference type="GO" id="GO:0016740">
    <property type="term" value="F:transferase activity"/>
    <property type="evidence" value="ECO:0007669"/>
    <property type="project" value="UniProtKB-KW"/>
</dbReference>
<protein>
    <submittedName>
        <fullName evidence="3">Glycosyltransferase family 2 protein</fullName>
    </submittedName>
</protein>